<dbReference type="PANTHER" id="PTHR30258">
    <property type="entry name" value="TYPE II SECRETION SYSTEM PROTEIN GSPE-RELATED"/>
    <property type="match status" value="1"/>
</dbReference>
<evidence type="ECO:0000256" key="1">
    <source>
        <dbReference type="ARBA" id="ARBA00006611"/>
    </source>
</evidence>
<dbReference type="STRING" id="640081.Dsui_2594"/>
<evidence type="ECO:0000256" key="2">
    <source>
        <dbReference type="ARBA" id="ARBA00022741"/>
    </source>
</evidence>
<evidence type="ECO:0000259" key="4">
    <source>
        <dbReference type="Pfam" id="PF00437"/>
    </source>
</evidence>
<dbReference type="KEGG" id="dsu:Dsui_2594"/>
<dbReference type="Proteomes" id="UP000005633">
    <property type="component" value="Chromosome"/>
</dbReference>
<keyword evidence="3" id="KW-0067">ATP-binding</keyword>
<dbReference type="AlphaFoldDB" id="G8QNQ1"/>
<accession>G8QNQ1</accession>
<gene>
    <name evidence="5" type="ordered locus">Dsui_2594</name>
</gene>
<protein>
    <submittedName>
        <fullName evidence="5">Type II secretory pathway, ATPase PulE/Tfp pilus assembly pathway, ATPase PilB</fullName>
    </submittedName>
</protein>
<dbReference type="PANTHER" id="PTHR30258:SF3">
    <property type="entry name" value="SLL1921 PROTEIN"/>
    <property type="match status" value="1"/>
</dbReference>
<evidence type="ECO:0000313" key="6">
    <source>
        <dbReference type="Proteomes" id="UP000005633"/>
    </source>
</evidence>
<name>G8QNQ1_AZOOP</name>
<dbReference type="HOGENOM" id="CLU_873328_0_0_4"/>
<dbReference type="GO" id="GO:0005524">
    <property type="term" value="F:ATP binding"/>
    <property type="evidence" value="ECO:0007669"/>
    <property type="project" value="UniProtKB-KW"/>
</dbReference>
<sequence>MQEQQDFSQFRTICDWNLDVESVSESAIFPGPKRVKPEDLAFAQELAEAVKHGYKEKALGQRKTFGIRSNGIRYRVQPQEYPYFQLRTLHDQVMAMENLGIPKPYLDVLLSRELRNRGGLVLVGGPTGSGKTTTVSSTLVARLKLFGGYALTLEDVIEYEMNGWHGDRGLCRQVQIQSNYREEMRGALRAFPSNDRSMLLFGEICDDIAAGELLRTALDGHLVLTTMHGNSIVALLERLIAIAKREMDVAEARSLLAQSLRLVVHQIREHSVPQVTMLNLLGPDARGAVNTIGNHETRLEQLQQTIDTQQTAFMASSL</sequence>
<dbReference type="SUPFAM" id="SSF52540">
    <property type="entry name" value="P-loop containing nucleoside triphosphate hydrolases"/>
    <property type="match status" value="1"/>
</dbReference>
<proteinExistence type="inferred from homology"/>
<dbReference type="GO" id="GO:0016887">
    <property type="term" value="F:ATP hydrolysis activity"/>
    <property type="evidence" value="ECO:0007669"/>
    <property type="project" value="TreeGrafter"/>
</dbReference>
<dbReference type="Gene3D" id="3.40.50.300">
    <property type="entry name" value="P-loop containing nucleotide triphosphate hydrolases"/>
    <property type="match status" value="1"/>
</dbReference>
<keyword evidence="2" id="KW-0547">Nucleotide-binding</keyword>
<dbReference type="eggNOG" id="COG2804">
    <property type="taxonomic scope" value="Bacteria"/>
</dbReference>
<dbReference type="GO" id="GO:0005886">
    <property type="term" value="C:plasma membrane"/>
    <property type="evidence" value="ECO:0007669"/>
    <property type="project" value="TreeGrafter"/>
</dbReference>
<evidence type="ECO:0000313" key="5">
    <source>
        <dbReference type="EMBL" id="AEV26945.1"/>
    </source>
</evidence>
<comment type="similarity">
    <text evidence="1">Belongs to the GSP E family.</text>
</comment>
<dbReference type="InterPro" id="IPR001482">
    <property type="entry name" value="T2SS/T4SS_dom"/>
</dbReference>
<reference evidence="5 6" key="1">
    <citation type="journal article" date="2012" name="J. Bacteriol.">
        <title>Complete genome sequence of the anaerobic perchlorate-reducing bacterium Azospira suillum strain PS.</title>
        <authorList>
            <person name="Byrne-Bailey K.G."/>
            <person name="Coates J.D."/>
        </authorList>
    </citation>
    <scope>NUCLEOTIDE SEQUENCE [LARGE SCALE GENOMIC DNA]</scope>
    <source>
        <strain evidence="6">ATCC BAA-33 / DSM 13638 / PS</strain>
    </source>
</reference>
<evidence type="ECO:0000256" key="3">
    <source>
        <dbReference type="ARBA" id="ARBA00022840"/>
    </source>
</evidence>
<dbReference type="InterPro" id="IPR027417">
    <property type="entry name" value="P-loop_NTPase"/>
</dbReference>
<feature type="domain" description="Bacterial type II secretion system protein E" evidence="4">
    <location>
        <begin position="86"/>
        <end position="266"/>
    </location>
</feature>
<dbReference type="Pfam" id="PF00437">
    <property type="entry name" value="T2SSE"/>
    <property type="match status" value="1"/>
</dbReference>
<organism evidence="5 6">
    <name type="scientific">Azospira oryzae (strain ATCC BAA-33 / DSM 13638 / PS)</name>
    <name type="common">Dechlorosoma suillum</name>
    <dbReference type="NCBI Taxonomy" id="640081"/>
    <lineage>
        <taxon>Bacteria</taxon>
        <taxon>Pseudomonadati</taxon>
        <taxon>Pseudomonadota</taxon>
        <taxon>Betaproteobacteria</taxon>
        <taxon>Rhodocyclales</taxon>
        <taxon>Rhodocyclaceae</taxon>
        <taxon>Azospira</taxon>
    </lineage>
</organism>
<dbReference type="RefSeq" id="WP_014237626.1">
    <property type="nucleotide sequence ID" value="NC_016616.1"/>
</dbReference>
<dbReference type="EMBL" id="CP003153">
    <property type="protein sequence ID" value="AEV26945.1"/>
    <property type="molecule type" value="Genomic_DNA"/>
</dbReference>
<dbReference type="OrthoDB" id="5442742at2"/>